<dbReference type="InterPro" id="IPR036282">
    <property type="entry name" value="Glutathione-S-Trfase_C_sf"/>
</dbReference>
<organism evidence="2">
    <name type="scientific">marine metagenome</name>
    <dbReference type="NCBI Taxonomy" id="408172"/>
    <lineage>
        <taxon>unclassified sequences</taxon>
        <taxon>metagenomes</taxon>
        <taxon>ecological metagenomes</taxon>
    </lineage>
</organism>
<dbReference type="InterPro" id="IPR036249">
    <property type="entry name" value="Thioredoxin-like_sf"/>
</dbReference>
<dbReference type="SUPFAM" id="SSF47616">
    <property type="entry name" value="GST C-terminal domain-like"/>
    <property type="match status" value="1"/>
</dbReference>
<dbReference type="EMBL" id="UINC01021172">
    <property type="protein sequence ID" value="SVA88166.1"/>
    <property type="molecule type" value="Genomic_DNA"/>
</dbReference>
<sequence>VRSYFRYKEIPHQWIIRNQQTQKEFNKLAKIQVIPLVLTPEKEVLQDSTPIIQSLEEKFPQNSIIPSETHTAFISRFFEEYADEWVVKPMFHYRWRYKADQTAASQRFGELFVPGWAKRLPILHKILKNQAAKIFKKRMKTRLWVIGSNPKTEGEIEGSFTNLLGLLDNHLHHRPYLFGARPSLADFGLWGQVYNAWTDVSGKRIIEGGYPNVKQWIDRMLNPKNEGDFEQWSSLENTIMPILITEMAQVFMPWLSANNEAIQNGEDSLSITINGNVFEHKVTSVQKYHAKSFSALLEEYTAIPDKTELNDILKSAGLLKFLE</sequence>
<dbReference type="Gene3D" id="3.40.30.10">
    <property type="entry name" value="Glutaredoxin"/>
    <property type="match status" value="1"/>
</dbReference>
<dbReference type="Pfam" id="PF13410">
    <property type="entry name" value="GST_C_2"/>
    <property type="match status" value="1"/>
</dbReference>
<dbReference type="InterPro" id="IPR010987">
    <property type="entry name" value="Glutathione-S-Trfase_C-like"/>
</dbReference>
<dbReference type="Pfam" id="PF13417">
    <property type="entry name" value="GST_N_3"/>
    <property type="match status" value="1"/>
</dbReference>
<dbReference type="Gene3D" id="1.20.1050.10">
    <property type="match status" value="2"/>
</dbReference>
<dbReference type="PANTHER" id="PTHR12289">
    <property type="entry name" value="METAXIN RELATED"/>
    <property type="match status" value="1"/>
</dbReference>
<feature type="domain" description="GST C-terminal" evidence="1">
    <location>
        <begin position="121"/>
        <end position="242"/>
    </location>
</feature>
<dbReference type="GO" id="GO:0005737">
    <property type="term" value="C:cytoplasm"/>
    <property type="evidence" value="ECO:0007669"/>
    <property type="project" value="TreeGrafter"/>
</dbReference>
<dbReference type="PROSITE" id="PS50405">
    <property type="entry name" value="GST_CTER"/>
    <property type="match status" value="1"/>
</dbReference>
<gene>
    <name evidence="2" type="ORF">METZ01_LOCUS141020</name>
</gene>
<evidence type="ECO:0000313" key="2">
    <source>
        <dbReference type="EMBL" id="SVA88166.1"/>
    </source>
</evidence>
<dbReference type="InterPro" id="IPR004045">
    <property type="entry name" value="Glutathione_S-Trfase_N"/>
</dbReference>
<name>A0A381ZFV5_9ZZZZ</name>
<dbReference type="AlphaFoldDB" id="A0A381ZFV5"/>
<dbReference type="SUPFAM" id="SSF52833">
    <property type="entry name" value="Thioredoxin-like"/>
    <property type="match status" value="1"/>
</dbReference>
<protein>
    <recommendedName>
        <fullName evidence="1">GST C-terminal domain-containing protein</fullName>
    </recommendedName>
</protein>
<dbReference type="CDD" id="cd00299">
    <property type="entry name" value="GST_C_family"/>
    <property type="match status" value="1"/>
</dbReference>
<evidence type="ECO:0000259" key="1">
    <source>
        <dbReference type="PROSITE" id="PS50405"/>
    </source>
</evidence>
<accession>A0A381ZFV5</accession>
<proteinExistence type="predicted"/>
<feature type="non-terminal residue" evidence="2">
    <location>
        <position position="1"/>
    </location>
</feature>
<dbReference type="PANTHER" id="PTHR12289:SF67">
    <property type="match status" value="1"/>
</dbReference>
<reference evidence="2" key="1">
    <citation type="submission" date="2018-05" db="EMBL/GenBank/DDBJ databases">
        <authorList>
            <person name="Lanie J.A."/>
            <person name="Ng W.-L."/>
            <person name="Kazmierczak K.M."/>
            <person name="Andrzejewski T.M."/>
            <person name="Davidsen T.M."/>
            <person name="Wayne K.J."/>
            <person name="Tettelin H."/>
            <person name="Glass J.I."/>
            <person name="Rusch D."/>
            <person name="Podicherti R."/>
            <person name="Tsui H.-C.T."/>
            <person name="Winkler M.E."/>
        </authorList>
    </citation>
    <scope>NUCLEOTIDE SEQUENCE</scope>
</reference>
<dbReference type="InterPro" id="IPR050931">
    <property type="entry name" value="Mito_Protein_Transport_Metaxin"/>
</dbReference>